<name>A0ABT7LEC7_9BURK</name>
<comment type="caution">
    <text evidence="1">The sequence shown here is derived from an EMBL/GenBank/DDBJ whole genome shotgun (WGS) entry which is preliminary data.</text>
</comment>
<dbReference type="RefSeq" id="WP_285980775.1">
    <property type="nucleotide sequence ID" value="NZ_JASVDS010000001.1"/>
</dbReference>
<dbReference type="Proteomes" id="UP001238603">
    <property type="component" value="Unassembled WGS sequence"/>
</dbReference>
<proteinExistence type="predicted"/>
<protein>
    <submittedName>
        <fullName evidence="1">Uncharacterized protein</fullName>
    </submittedName>
</protein>
<evidence type="ECO:0000313" key="2">
    <source>
        <dbReference type="Proteomes" id="UP001238603"/>
    </source>
</evidence>
<sequence>MYSTGKFKGHLRVDGVPRGAQVAVSLDETLSMAPHPPSMSSPYVALIPVTPAMLLVQDPALMVRGLHYEVRGEHLGWVSVGSAADGYENHAVTAFEMRVRYSAAGIHVEIDGQTLHHGQGQPSAHTYPPEPQTFSVHFDLPRDALGAFFGLSEARLAYTMARFDQCFGPAS</sequence>
<gene>
    <name evidence="1" type="ORF">QRD43_01885</name>
</gene>
<reference evidence="1 2" key="1">
    <citation type="submission" date="2023-06" db="EMBL/GenBank/DDBJ databases">
        <title>Pelomonas sp. APW6 16S ribosomal RNA gene genome sequencing and assembly.</title>
        <authorList>
            <person name="Woo H."/>
        </authorList>
    </citation>
    <scope>NUCLEOTIDE SEQUENCE [LARGE SCALE GENOMIC DNA]</scope>
    <source>
        <strain evidence="1 2">APW6</strain>
    </source>
</reference>
<keyword evidence="2" id="KW-1185">Reference proteome</keyword>
<organism evidence="1 2">
    <name type="scientific">Roseateles subflavus</name>
    <dbReference type="NCBI Taxonomy" id="3053353"/>
    <lineage>
        <taxon>Bacteria</taxon>
        <taxon>Pseudomonadati</taxon>
        <taxon>Pseudomonadota</taxon>
        <taxon>Betaproteobacteria</taxon>
        <taxon>Burkholderiales</taxon>
        <taxon>Sphaerotilaceae</taxon>
        <taxon>Roseateles</taxon>
    </lineage>
</organism>
<evidence type="ECO:0000313" key="1">
    <source>
        <dbReference type="EMBL" id="MDL5030642.1"/>
    </source>
</evidence>
<dbReference type="EMBL" id="JASVDS010000001">
    <property type="protein sequence ID" value="MDL5030642.1"/>
    <property type="molecule type" value="Genomic_DNA"/>
</dbReference>
<accession>A0ABT7LEC7</accession>